<evidence type="ECO:0000313" key="1">
    <source>
        <dbReference type="EMBL" id="QCO54383.1"/>
    </source>
</evidence>
<proteinExistence type="predicted"/>
<evidence type="ECO:0000313" key="2">
    <source>
        <dbReference type="Proteomes" id="UP000298631"/>
    </source>
</evidence>
<organism evidence="1 2">
    <name type="scientific">Pseudorhodobacter turbinis</name>
    <dbReference type="NCBI Taxonomy" id="2500533"/>
    <lineage>
        <taxon>Bacteria</taxon>
        <taxon>Pseudomonadati</taxon>
        <taxon>Pseudomonadota</taxon>
        <taxon>Alphaproteobacteria</taxon>
        <taxon>Rhodobacterales</taxon>
        <taxon>Paracoccaceae</taxon>
        <taxon>Pseudorhodobacter</taxon>
    </lineage>
</organism>
<sequence length="145" mass="15686">MAAVTATLKSFALVLSFSLKAANPLLERATASVAMSRGLLHGCSPLRFLHCWITLTHALSVSAAHLPSHAATDSYDGNTLMAERWIVICVYELKKVLHKPCGSAQRLFVTRAKCQADCDRQIGIGRLGQPMSCSDLGVSSFDLRL</sequence>
<reference evidence="1 2" key="1">
    <citation type="submission" date="2019-05" db="EMBL/GenBank/DDBJ databases">
        <title>Pseudorhodobacter turbinis sp. nov., isolated from the gut of the Korean turban shell.</title>
        <authorList>
            <person name="Jeong Y.-S."/>
            <person name="Kang W.-R."/>
            <person name="Bae J.-W."/>
        </authorList>
    </citation>
    <scope>NUCLEOTIDE SEQUENCE [LARGE SCALE GENOMIC DNA]</scope>
    <source>
        <strain evidence="1 2">S12M18</strain>
    </source>
</reference>
<gene>
    <name evidence="1" type="ORF">EOK75_00160</name>
</gene>
<protein>
    <submittedName>
        <fullName evidence="1">Uncharacterized protein</fullName>
    </submittedName>
</protein>
<dbReference type="AlphaFoldDB" id="A0A4P8ECK5"/>
<dbReference type="EMBL" id="CP039964">
    <property type="protein sequence ID" value="QCO54383.1"/>
    <property type="molecule type" value="Genomic_DNA"/>
</dbReference>
<dbReference type="Proteomes" id="UP000298631">
    <property type="component" value="Chromosome"/>
</dbReference>
<dbReference type="KEGG" id="pseb:EOK75_00160"/>
<dbReference type="RefSeq" id="WP_137192067.1">
    <property type="nucleotide sequence ID" value="NZ_CP039964.1"/>
</dbReference>
<name>A0A4P8ECK5_9RHOB</name>
<accession>A0A4P8ECK5</accession>
<keyword evidence="2" id="KW-1185">Reference proteome</keyword>